<dbReference type="Proteomes" id="UP001501697">
    <property type="component" value="Unassembled WGS sequence"/>
</dbReference>
<dbReference type="InterPro" id="IPR016167">
    <property type="entry name" value="FAD-bd_PCMH_sub1"/>
</dbReference>
<dbReference type="InterPro" id="IPR016169">
    <property type="entry name" value="FAD-bd_PCMH_sub2"/>
</dbReference>
<keyword evidence="1" id="KW-0560">Oxidoreductase</keyword>
<gene>
    <name evidence="3" type="ORF">GCM10022200_24610</name>
</gene>
<dbReference type="Gene3D" id="3.30.43.10">
    <property type="entry name" value="Uridine Diphospho-n-acetylenolpyruvylglucosamine Reductase, domain 2"/>
    <property type="match status" value="1"/>
</dbReference>
<accession>A0ABP7AUR8</accession>
<dbReference type="EMBL" id="BAAAYU010000005">
    <property type="protein sequence ID" value="GAA3640086.1"/>
    <property type="molecule type" value="Genomic_DNA"/>
</dbReference>
<dbReference type="Pfam" id="PF01565">
    <property type="entry name" value="FAD_binding_4"/>
    <property type="match status" value="1"/>
</dbReference>
<organism evidence="3 4">
    <name type="scientific">Microbacterium awajiense</name>
    <dbReference type="NCBI Taxonomy" id="415214"/>
    <lineage>
        <taxon>Bacteria</taxon>
        <taxon>Bacillati</taxon>
        <taxon>Actinomycetota</taxon>
        <taxon>Actinomycetes</taxon>
        <taxon>Micrococcales</taxon>
        <taxon>Microbacteriaceae</taxon>
        <taxon>Microbacterium</taxon>
    </lineage>
</organism>
<dbReference type="Gene3D" id="3.30.465.10">
    <property type="match status" value="1"/>
</dbReference>
<keyword evidence="4" id="KW-1185">Reference proteome</keyword>
<dbReference type="InterPro" id="IPR010031">
    <property type="entry name" value="FAD_lactone_oxidase-like"/>
</dbReference>
<evidence type="ECO:0000259" key="2">
    <source>
        <dbReference type="PROSITE" id="PS51387"/>
    </source>
</evidence>
<dbReference type="InterPro" id="IPR036318">
    <property type="entry name" value="FAD-bd_PCMH-like_sf"/>
</dbReference>
<dbReference type="InterPro" id="IPR007173">
    <property type="entry name" value="ALO_C"/>
</dbReference>
<proteinExistence type="predicted"/>
<dbReference type="InterPro" id="IPR016171">
    <property type="entry name" value="Vanillyl_alc_oxidase_C-sub2"/>
</dbReference>
<dbReference type="RefSeq" id="WP_344738996.1">
    <property type="nucleotide sequence ID" value="NZ_BAAAYU010000005.1"/>
</dbReference>
<protein>
    <submittedName>
        <fullName evidence="3">FAD-binding protein</fullName>
    </submittedName>
</protein>
<evidence type="ECO:0000313" key="3">
    <source>
        <dbReference type="EMBL" id="GAA3640086.1"/>
    </source>
</evidence>
<dbReference type="PANTHER" id="PTHR43762:SF1">
    <property type="entry name" value="D-ARABINONO-1,4-LACTONE OXIDASE"/>
    <property type="match status" value="1"/>
</dbReference>
<dbReference type="Gene3D" id="3.30.70.2520">
    <property type="match status" value="1"/>
</dbReference>
<comment type="caution">
    <text evidence="3">The sequence shown here is derived from an EMBL/GenBank/DDBJ whole genome shotgun (WGS) entry which is preliminary data.</text>
</comment>
<dbReference type="PANTHER" id="PTHR43762">
    <property type="entry name" value="L-GULONOLACTONE OXIDASE"/>
    <property type="match status" value="1"/>
</dbReference>
<sequence>MTAGFLTNWAGTYTYSAPRIVEAGTVDDVRRAVAGSGRVHALGTRHSFTDLPDTAGTLIDVTGLPPEFALDEVAGTVTVSAGTRYGVLALWLHERGWALRNMGSLPHINIGGATATGTHGSGDGNQVLSASVRALRYVGADGDLHEVRRGDPDFDALVVGLGAFGVVVALTVDIVPEFRMRQDVYTGMSWDAALADLGAVTGAGYSVSIFSTWEPDDIGFVWVKTRLDADDDPVSDALLDGALAEGTDSPLSGDDNITEVGGVPGPWMLRLPHFRLDAQPSFGAEIQTEYFVPRAQAPDALRAVRALGDRIRPHLIVTEVRTAAADDLWLSPGYRRDSVIIHFTWHDHRDEVWALLPEIEAALEPYDARPHWGKVHRFDAERIAAVHPRLADARAVFERLDPGGRFVNDHLLRVGVRAPR</sequence>
<dbReference type="Gene3D" id="3.30.70.2530">
    <property type="match status" value="1"/>
</dbReference>
<dbReference type="PROSITE" id="PS51387">
    <property type="entry name" value="FAD_PCMH"/>
    <property type="match status" value="1"/>
</dbReference>
<name>A0ABP7AUR8_9MICO</name>
<dbReference type="PIRSF" id="PIRSF000136">
    <property type="entry name" value="LGO_GLO"/>
    <property type="match status" value="1"/>
</dbReference>
<dbReference type="InterPro" id="IPR016166">
    <property type="entry name" value="FAD-bd_PCMH"/>
</dbReference>
<evidence type="ECO:0000256" key="1">
    <source>
        <dbReference type="ARBA" id="ARBA00023002"/>
    </source>
</evidence>
<dbReference type="Pfam" id="PF04030">
    <property type="entry name" value="ALO"/>
    <property type="match status" value="1"/>
</dbReference>
<dbReference type="SUPFAM" id="SSF56176">
    <property type="entry name" value="FAD-binding/transporter-associated domain-like"/>
    <property type="match status" value="1"/>
</dbReference>
<reference evidence="4" key="1">
    <citation type="journal article" date="2019" name="Int. J. Syst. Evol. Microbiol.">
        <title>The Global Catalogue of Microorganisms (GCM) 10K type strain sequencing project: providing services to taxonomists for standard genome sequencing and annotation.</title>
        <authorList>
            <consortium name="The Broad Institute Genomics Platform"/>
            <consortium name="The Broad Institute Genome Sequencing Center for Infectious Disease"/>
            <person name="Wu L."/>
            <person name="Ma J."/>
        </authorList>
    </citation>
    <scope>NUCLEOTIDE SEQUENCE [LARGE SCALE GENOMIC DNA]</scope>
    <source>
        <strain evidence="4">JCM 16544</strain>
    </source>
</reference>
<dbReference type="InterPro" id="IPR006094">
    <property type="entry name" value="Oxid_FAD_bind_N"/>
</dbReference>
<feature type="domain" description="FAD-binding PCMH-type" evidence="2">
    <location>
        <begin position="13"/>
        <end position="177"/>
    </location>
</feature>
<dbReference type="Gene3D" id="1.10.45.10">
    <property type="entry name" value="Vanillyl-alcohol Oxidase, Chain A, domain 4"/>
    <property type="match status" value="1"/>
</dbReference>
<evidence type="ECO:0000313" key="4">
    <source>
        <dbReference type="Proteomes" id="UP001501697"/>
    </source>
</evidence>